<dbReference type="InterPro" id="IPR045584">
    <property type="entry name" value="Pilin-like"/>
</dbReference>
<evidence type="ECO:0000256" key="3">
    <source>
        <dbReference type="ARBA" id="ARBA00022692"/>
    </source>
</evidence>
<accession>A0ABY6BBW0</accession>
<keyword evidence="3 6" id="KW-0812">Transmembrane</keyword>
<feature type="transmembrane region" description="Helical" evidence="6">
    <location>
        <begin position="12"/>
        <end position="32"/>
    </location>
</feature>
<evidence type="ECO:0000313" key="8">
    <source>
        <dbReference type="Proteomes" id="UP001064632"/>
    </source>
</evidence>
<keyword evidence="2" id="KW-0488">Methylation</keyword>
<dbReference type="InterPro" id="IPR031982">
    <property type="entry name" value="PilE-like"/>
</dbReference>
<dbReference type="InterPro" id="IPR012902">
    <property type="entry name" value="N_methyl_site"/>
</dbReference>
<evidence type="ECO:0000256" key="6">
    <source>
        <dbReference type="SAM" id="Phobius"/>
    </source>
</evidence>
<evidence type="ECO:0000313" key="7">
    <source>
        <dbReference type="EMBL" id="UXI67179.1"/>
    </source>
</evidence>
<evidence type="ECO:0000256" key="4">
    <source>
        <dbReference type="ARBA" id="ARBA00022989"/>
    </source>
</evidence>
<dbReference type="PROSITE" id="PS00409">
    <property type="entry name" value="PROKAR_NTER_METHYL"/>
    <property type="match status" value="1"/>
</dbReference>
<keyword evidence="8" id="KW-1185">Reference proteome</keyword>
<name>A0ABY6BBW0_9GAMM</name>
<dbReference type="Proteomes" id="UP001064632">
    <property type="component" value="Chromosome"/>
</dbReference>
<dbReference type="Pfam" id="PF07963">
    <property type="entry name" value="N_methyl"/>
    <property type="match status" value="1"/>
</dbReference>
<sequence length="139" mass="14977">MYTKKSKGFTLIEVVVVVLIISILAAIAISAYGRYSFRARRADGREFAMRIVQAEERFYTNFNRYTPTLGAGGLGFTGGALSSERNYYDGAVAVAADGQSFTVTVTPKDAQASDDCGWLSITNMGAKASEKTSTNGSCW</sequence>
<dbReference type="RefSeq" id="WP_261694155.1">
    <property type="nucleotide sequence ID" value="NZ_CP104694.1"/>
</dbReference>
<dbReference type="InterPro" id="IPR002416">
    <property type="entry name" value="T2SS_protein-GspH"/>
</dbReference>
<dbReference type="SUPFAM" id="SSF54523">
    <property type="entry name" value="Pili subunits"/>
    <property type="match status" value="1"/>
</dbReference>
<reference evidence="7" key="1">
    <citation type="submission" date="2022-09" db="EMBL/GenBank/DDBJ databases">
        <title>Tahibacter sp. nov., isolated from a fresh water.</title>
        <authorList>
            <person name="Baek J.H."/>
            <person name="Lee J.K."/>
            <person name="Kim J.M."/>
            <person name="Jeon C.O."/>
        </authorList>
    </citation>
    <scope>NUCLEOTIDE SEQUENCE</scope>
    <source>
        <strain evidence="7">W38</strain>
    </source>
</reference>
<dbReference type="Pfam" id="PF16732">
    <property type="entry name" value="ComP_DUS"/>
    <property type="match status" value="1"/>
</dbReference>
<gene>
    <name evidence="7" type="ORF">N4264_20925</name>
</gene>
<organism evidence="7 8">
    <name type="scientific">Tahibacter amnicola</name>
    <dbReference type="NCBI Taxonomy" id="2976241"/>
    <lineage>
        <taxon>Bacteria</taxon>
        <taxon>Pseudomonadati</taxon>
        <taxon>Pseudomonadota</taxon>
        <taxon>Gammaproteobacteria</taxon>
        <taxon>Lysobacterales</taxon>
        <taxon>Rhodanobacteraceae</taxon>
        <taxon>Tahibacter</taxon>
    </lineage>
</organism>
<protein>
    <submittedName>
        <fullName evidence="7">Type IV pilin protein</fullName>
    </submittedName>
</protein>
<dbReference type="NCBIfam" id="TIGR02532">
    <property type="entry name" value="IV_pilin_GFxxxE"/>
    <property type="match status" value="1"/>
</dbReference>
<evidence type="ECO:0000256" key="2">
    <source>
        <dbReference type="ARBA" id="ARBA00022481"/>
    </source>
</evidence>
<evidence type="ECO:0000256" key="5">
    <source>
        <dbReference type="ARBA" id="ARBA00023136"/>
    </source>
</evidence>
<keyword evidence="4 6" id="KW-1133">Transmembrane helix</keyword>
<evidence type="ECO:0000256" key="1">
    <source>
        <dbReference type="ARBA" id="ARBA00004167"/>
    </source>
</evidence>
<proteinExistence type="predicted"/>
<dbReference type="PRINTS" id="PR00885">
    <property type="entry name" value="BCTERIALGSPH"/>
</dbReference>
<dbReference type="Gene3D" id="3.30.700.10">
    <property type="entry name" value="Glycoprotein, Type 4 Pilin"/>
    <property type="match status" value="1"/>
</dbReference>
<keyword evidence="5 6" id="KW-0472">Membrane</keyword>
<comment type="subcellular location">
    <subcellularLocation>
        <location evidence="1">Membrane</location>
        <topology evidence="1">Single-pass membrane protein</topology>
    </subcellularLocation>
</comment>
<dbReference type="EMBL" id="CP104694">
    <property type="protein sequence ID" value="UXI67179.1"/>
    <property type="molecule type" value="Genomic_DNA"/>
</dbReference>